<dbReference type="EMBL" id="JABCUI010000001">
    <property type="protein sequence ID" value="NMW86680.1"/>
    <property type="molecule type" value="Genomic_DNA"/>
</dbReference>
<evidence type="ECO:0000256" key="4">
    <source>
        <dbReference type="ARBA" id="ARBA00022694"/>
    </source>
</evidence>
<evidence type="ECO:0000256" key="7">
    <source>
        <dbReference type="SAM" id="MobiDB-lite"/>
    </source>
</evidence>
<keyword evidence="4" id="KW-0819">tRNA processing</keyword>
<evidence type="ECO:0000256" key="5">
    <source>
        <dbReference type="ARBA" id="ARBA00022857"/>
    </source>
</evidence>
<dbReference type="GO" id="GO:0017150">
    <property type="term" value="F:tRNA dihydrouridine synthase activity"/>
    <property type="evidence" value="ECO:0007669"/>
    <property type="project" value="InterPro"/>
</dbReference>
<dbReference type="Gene3D" id="1.10.1200.80">
    <property type="entry name" value="Putative flavin oxidoreducatase, domain 2"/>
    <property type="match status" value="1"/>
</dbReference>
<dbReference type="Gene3D" id="3.20.20.70">
    <property type="entry name" value="Aldolase class I"/>
    <property type="match status" value="1"/>
</dbReference>
<dbReference type="Proteomes" id="UP000250245">
    <property type="component" value="Unassembled WGS sequence"/>
</dbReference>
<dbReference type="EC" id="1.-.-.-" evidence="10"/>
<dbReference type="GO" id="GO:0003723">
    <property type="term" value="F:RNA binding"/>
    <property type="evidence" value="ECO:0007669"/>
    <property type="project" value="TreeGrafter"/>
</dbReference>
<keyword evidence="3" id="KW-0288">FMN</keyword>
<dbReference type="GO" id="GO:0050660">
    <property type="term" value="F:flavin adenine dinucleotide binding"/>
    <property type="evidence" value="ECO:0007669"/>
    <property type="project" value="InterPro"/>
</dbReference>
<keyword evidence="5" id="KW-0521">NADP</keyword>
<keyword evidence="6 10" id="KW-0560">Oxidoreductase</keyword>
<sequence>MAPQYPQCKYPPLRIGGVEFVTPIALAPMAGVTNAPFRDLCAAFSRQGLPSESDSSLRRDGETGAFRSVEGMFVNEMITAKALMMNSTRSWVMAQSGPGQTVRVLQLYGVVGADLAWAARELIARDLVDVIDLNFGCPVPKVTRKGGGAALPWKTAYFGDLIGQVVQAAQESSQAARREVEVPVTVKIRVGIDESHETMLDAGRAAQDAGAAALTLHARTTNQYYSGHSDWSRIGQLVNTLDIPVLGNGDVFSASDALEMFAQTGCAGIEIGRAVQGRPWIFREITAALWGQPIPAGPTLGEIVEVIRAHACGLVEHFGNEKAALRDMRKHVGWYLRGFHLGGDTRAELTRVETLDDLERRLYDLLQTLDPNTPYPEAAQGKHGRSRAQRHVKLPEGWLDTREIDAAATKALHLAADDFDDPYAKSEAEPYPAVRLDK</sequence>
<evidence type="ECO:0000313" key="10">
    <source>
        <dbReference type="EMBL" id="SQB64121.1"/>
    </source>
</evidence>
<evidence type="ECO:0000313" key="12">
    <source>
        <dbReference type="Proteomes" id="UP000553981"/>
    </source>
</evidence>
<dbReference type="Pfam" id="PF01207">
    <property type="entry name" value="Dus"/>
    <property type="match status" value="1"/>
</dbReference>
<dbReference type="InterPro" id="IPR024036">
    <property type="entry name" value="tRNA-dHydroUridine_Synthase_C"/>
</dbReference>
<reference evidence="10 11" key="1">
    <citation type="submission" date="2018-06" db="EMBL/GenBank/DDBJ databases">
        <authorList>
            <consortium name="Pathogen Informatics"/>
            <person name="Doyle S."/>
        </authorList>
    </citation>
    <scope>NUCLEOTIDE SEQUENCE [LARGE SCALE GENOMIC DNA]</scope>
    <source>
        <strain evidence="10 11">NCTC11820</strain>
    </source>
</reference>
<evidence type="ECO:0000313" key="9">
    <source>
        <dbReference type="EMBL" id="NMW86680.1"/>
    </source>
</evidence>
<evidence type="ECO:0000313" key="11">
    <source>
        <dbReference type="Proteomes" id="UP000250245"/>
    </source>
</evidence>
<dbReference type="GeneID" id="55564401"/>
<evidence type="ECO:0000256" key="1">
    <source>
        <dbReference type="ARBA" id="ARBA00001917"/>
    </source>
</evidence>
<dbReference type="InterPro" id="IPR004652">
    <property type="entry name" value="DusB-like"/>
</dbReference>
<dbReference type="InterPro" id="IPR013785">
    <property type="entry name" value="Aldolase_TIM"/>
</dbReference>
<dbReference type="InterPro" id="IPR018517">
    <property type="entry name" value="tRNA_hU_synthase_CS"/>
</dbReference>
<dbReference type="PANTHER" id="PTHR45846">
    <property type="entry name" value="TRNA-DIHYDROURIDINE(47) SYNTHASE [NAD(P)(+)]-LIKE"/>
    <property type="match status" value="1"/>
</dbReference>
<dbReference type="NCBIfam" id="TIGR00737">
    <property type="entry name" value="nifR3_yhdG"/>
    <property type="match status" value="1"/>
</dbReference>
<dbReference type="RefSeq" id="WP_004008236.1">
    <property type="nucleotide sequence ID" value="NZ_CP068112.1"/>
</dbReference>
<proteinExistence type="predicted"/>
<feature type="region of interest" description="Disordered" evidence="7">
    <location>
        <begin position="371"/>
        <end position="390"/>
    </location>
</feature>
<feature type="domain" description="DUS-like FMN-binding" evidence="8">
    <location>
        <begin position="26"/>
        <end position="362"/>
    </location>
</feature>
<dbReference type="Proteomes" id="UP000553981">
    <property type="component" value="Unassembled WGS sequence"/>
</dbReference>
<dbReference type="SUPFAM" id="SSF51395">
    <property type="entry name" value="FMN-linked oxidoreductases"/>
    <property type="match status" value="1"/>
</dbReference>
<dbReference type="PROSITE" id="PS01136">
    <property type="entry name" value="UPF0034"/>
    <property type="match status" value="1"/>
</dbReference>
<keyword evidence="2" id="KW-0285">Flavoprotein</keyword>
<name>A0A2X2YME1_9ACTO</name>
<organism evidence="10 11">
    <name type="scientific">Mobiluncus curtisii</name>
    <dbReference type="NCBI Taxonomy" id="2051"/>
    <lineage>
        <taxon>Bacteria</taxon>
        <taxon>Bacillati</taxon>
        <taxon>Actinomycetota</taxon>
        <taxon>Actinomycetes</taxon>
        <taxon>Actinomycetales</taxon>
        <taxon>Actinomycetaceae</taxon>
        <taxon>Mobiluncus</taxon>
    </lineage>
</organism>
<reference evidence="9 12" key="2">
    <citation type="submission" date="2020-04" db="EMBL/GenBank/DDBJ databases">
        <title>Antimicrobial susceptibility and clonality of vaginal-derived multi-drug resistant Mobiluncus isolates in China.</title>
        <authorList>
            <person name="Zhang X."/>
        </authorList>
    </citation>
    <scope>NUCLEOTIDE SEQUENCE [LARGE SCALE GENOMIC DNA]</scope>
    <source>
        <strain evidence="9 12">19</strain>
    </source>
</reference>
<evidence type="ECO:0000259" key="8">
    <source>
        <dbReference type="Pfam" id="PF01207"/>
    </source>
</evidence>
<dbReference type="InterPro" id="IPR035587">
    <property type="entry name" value="DUS-like_FMN-bd"/>
</dbReference>
<dbReference type="PANTHER" id="PTHR45846:SF1">
    <property type="entry name" value="TRNA-DIHYDROURIDINE(47) SYNTHASE [NAD(P)(+)]-LIKE"/>
    <property type="match status" value="1"/>
</dbReference>
<dbReference type="CDD" id="cd02801">
    <property type="entry name" value="DUS_like_FMN"/>
    <property type="match status" value="1"/>
</dbReference>
<evidence type="ECO:0000256" key="2">
    <source>
        <dbReference type="ARBA" id="ARBA00022630"/>
    </source>
</evidence>
<comment type="cofactor">
    <cofactor evidence="1">
        <name>FMN</name>
        <dbReference type="ChEBI" id="CHEBI:58210"/>
    </cofactor>
</comment>
<dbReference type="EMBL" id="UASJ01000001">
    <property type="protein sequence ID" value="SQB64121.1"/>
    <property type="molecule type" value="Genomic_DNA"/>
</dbReference>
<gene>
    <name evidence="10" type="primary">dus</name>
    <name evidence="9" type="synonym">dusB</name>
    <name evidence="9" type="ORF">HHJ67_02780</name>
    <name evidence="10" type="ORF">NCTC11820_00452</name>
</gene>
<protein>
    <submittedName>
        <fullName evidence="10">Probable tRNA-dihydrouridine synthase</fullName>
        <ecNumber evidence="10">1.-.-.-</ecNumber>
    </submittedName>
    <submittedName>
        <fullName evidence="9">tRNA dihydrouridine synthase DusB</fullName>
    </submittedName>
</protein>
<evidence type="ECO:0000256" key="6">
    <source>
        <dbReference type="ARBA" id="ARBA00023002"/>
    </source>
</evidence>
<evidence type="ECO:0000256" key="3">
    <source>
        <dbReference type="ARBA" id="ARBA00022643"/>
    </source>
</evidence>
<dbReference type="AlphaFoldDB" id="A0A2X2YME1"/>
<accession>A0A2X2YME1</accession>